<proteinExistence type="predicted"/>
<feature type="region of interest" description="Disordered" evidence="1">
    <location>
        <begin position="1"/>
        <end position="25"/>
    </location>
</feature>
<keyword evidence="3" id="KW-1185">Reference proteome</keyword>
<evidence type="ECO:0000256" key="1">
    <source>
        <dbReference type="SAM" id="MobiDB-lite"/>
    </source>
</evidence>
<accession>A0A9P5TA51</accession>
<evidence type="ECO:0000313" key="3">
    <source>
        <dbReference type="Proteomes" id="UP000759537"/>
    </source>
</evidence>
<gene>
    <name evidence="2" type="ORF">DFH94DRAFT_733040</name>
</gene>
<comment type="caution">
    <text evidence="2">The sequence shown here is derived from an EMBL/GenBank/DDBJ whole genome shotgun (WGS) entry which is preliminary data.</text>
</comment>
<dbReference type="Proteomes" id="UP000759537">
    <property type="component" value="Unassembled WGS sequence"/>
</dbReference>
<reference evidence="2" key="2">
    <citation type="journal article" date="2020" name="Nat. Commun.">
        <title>Large-scale genome sequencing of mycorrhizal fungi provides insights into the early evolution of symbiotic traits.</title>
        <authorList>
            <person name="Miyauchi S."/>
            <person name="Kiss E."/>
            <person name="Kuo A."/>
            <person name="Drula E."/>
            <person name="Kohler A."/>
            <person name="Sanchez-Garcia M."/>
            <person name="Morin E."/>
            <person name="Andreopoulos B."/>
            <person name="Barry K.W."/>
            <person name="Bonito G."/>
            <person name="Buee M."/>
            <person name="Carver A."/>
            <person name="Chen C."/>
            <person name="Cichocki N."/>
            <person name="Clum A."/>
            <person name="Culley D."/>
            <person name="Crous P.W."/>
            <person name="Fauchery L."/>
            <person name="Girlanda M."/>
            <person name="Hayes R.D."/>
            <person name="Keri Z."/>
            <person name="LaButti K."/>
            <person name="Lipzen A."/>
            <person name="Lombard V."/>
            <person name="Magnuson J."/>
            <person name="Maillard F."/>
            <person name="Murat C."/>
            <person name="Nolan M."/>
            <person name="Ohm R.A."/>
            <person name="Pangilinan J."/>
            <person name="Pereira M.F."/>
            <person name="Perotto S."/>
            <person name="Peter M."/>
            <person name="Pfister S."/>
            <person name="Riley R."/>
            <person name="Sitrit Y."/>
            <person name="Stielow J.B."/>
            <person name="Szollosi G."/>
            <person name="Zifcakova L."/>
            <person name="Stursova M."/>
            <person name="Spatafora J.W."/>
            <person name="Tedersoo L."/>
            <person name="Vaario L.M."/>
            <person name="Yamada A."/>
            <person name="Yan M."/>
            <person name="Wang P."/>
            <person name="Xu J."/>
            <person name="Bruns T."/>
            <person name="Baldrian P."/>
            <person name="Vilgalys R."/>
            <person name="Dunand C."/>
            <person name="Henrissat B."/>
            <person name="Grigoriev I.V."/>
            <person name="Hibbett D."/>
            <person name="Nagy L.G."/>
            <person name="Martin F.M."/>
        </authorList>
    </citation>
    <scope>NUCLEOTIDE SEQUENCE</scope>
    <source>
        <strain evidence="2">Prilba</strain>
    </source>
</reference>
<protein>
    <submittedName>
        <fullName evidence="2">Uncharacterized protein</fullName>
    </submittedName>
</protein>
<sequence>MPARKGIVKSGNAGNSSKSSKETAVVADGSPAPLFPPGSKYPLSLLQERFVSTQWLSTECGSIYIGARKMVGRNLLSTLFSRFSFCLDAVIFTSFLAKER</sequence>
<evidence type="ECO:0000313" key="2">
    <source>
        <dbReference type="EMBL" id="KAF8481793.1"/>
    </source>
</evidence>
<feature type="compositionally biased region" description="Low complexity" evidence="1">
    <location>
        <begin position="9"/>
        <end position="18"/>
    </location>
</feature>
<dbReference type="AlphaFoldDB" id="A0A9P5TA51"/>
<dbReference type="EMBL" id="WHVB01000006">
    <property type="protein sequence ID" value="KAF8481793.1"/>
    <property type="molecule type" value="Genomic_DNA"/>
</dbReference>
<name>A0A9P5TA51_9AGAM</name>
<organism evidence="2 3">
    <name type="scientific">Russula ochroleuca</name>
    <dbReference type="NCBI Taxonomy" id="152965"/>
    <lineage>
        <taxon>Eukaryota</taxon>
        <taxon>Fungi</taxon>
        <taxon>Dikarya</taxon>
        <taxon>Basidiomycota</taxon>
        <taxon>Agaricomycotina</taxon>
        <taxon>Agaricomycetes</taxon>
        <taxon>Russulales</taxon>
        <taxon>Russulaceae</taxon>
        <taxon>Russula</taxon>
    </lineage>
</organism>
<reference evidence="2" key="1">
    <citation type="submission" date="2019-10" db="EMBL/GenBank/DDBJ databases">
        <authorList>
            <consortium name="DOE Joint Genome Institute"/>
            <person name="Kuo A."/>
            <person name="Miyauchi S."/>
            <person name="Kiss E."/>
            <person name="Drula E."/>
            <person name="Kohler A."/>
            <person name="Sanchez-Garcia M."/>
            <person name="Andreopoulos B."/>
            <person name="Barry K.W."/>
            <person name="Bonito G."/>
            <person name="Buee M."/>
            <person name="Carver A."/>
            <person name="Chen C."/>
            <person name="Cichocki N."/>
            <person name="Clum A."/>
            <person name="Culley D."/>
            <person name="Crous P.W."/>
            <person name="Fauchery L."/>
            <person name="Girlanda M."/>
            <person name="Hayes R."/>
            <person name="Keri Z."/>
            <person name="LaButti K."/>
            <person name="Lipzen A."/>
            <person name="Lombard V."/>
            <person name="Magnuson J."/>
            <person name="Maillard F."/>
            <person name="Morin E."/>
            <person name="Murat C."/>
            <person name="Nolan M."/>
            <person name="Ohm R."/>
            <person name="Pangilinan J."/>
            <person name="Pereira M."/>
            <person name="Perotto S."/>
            <person name="Peter M."/>
            <person name="Riley R."/>
            <person name="Sitrit Y."/>
            <person name="Stielow B."/>
            <person name="Szollosi G."/>
            <person name="Zifcakova L."/>
            <person name="Stursova M."/>
            <person name="Spatafora J.W."/>
            <person name="Tedersoo L."/>
            <person name="Vaario L.-M."/>
            <person name="Yamada A."/>
            <person name="Yan M."/>
            <person name="Wang P."/>
            <person name="Xu J."/>
            <person name="Bruns T."/>
            <person name="Baldrian P."/>
            <person name="Vilgalys R."/>
            <person name="Henrissat B."/>
            <person name="Grigoriev I.V."/>
            <person name="Hibbett D."/>
            <person name="Nagy L.G."/>
            <person name="Martin F.M."/>
        </authorList>
    </citation>
    <scope>NUCLEOTIDE SEQUENCE</scope>
    <source>
        <strain evidence="2">Prilba</strain>
    </source>
</reference>